<evidence type="ECO:0000256" key="1">
    <source>
        <dbReference type="SAM" id="MobiDB-lite"/>
    </source>
</evidence>
<evidence type="ECO:0000313" key="3">
    <source>
        <dbReference type="Proteomes" id="UP001168972"/>
    </source>
</evidence>
<dbReference type="EMBL" id="JAQQBR010001832">
    <property type="protein sequence ID" value="KAK0166684.1"/>
    <property type="molecule type" value="Genomic_DNA"/>
</dbReference>
<keyword evidence="3" id="KW-1185">Reference proteome</keyword>
<dbReference type="Proteomes" id="UP001168972">
    <property type="component" value="Unassembled WGS sequence"/>
</dbReference>
<comment type="caution">
    <text evidence="2">The sequence shown here is derived from an EMBL/GenBank/DDBJ whole genome shotgun (WGS) entry which is preliminary data.</text>
</comment>
<organism evidence="2 3">
    <name type="scientific">Microctonus hyperodae</name>
    <name type="common">Parasitoid wasp</name>
    <dbReference type="NCBI Taxonomy" id="165561"/>
    <lineage>
        <taxon>Eukaryota</taxon>
        <taxon>Metazoa</taxon>
        <taxon>Ecdysozoa</taxon>
        <taxon>Arthropoda</taxon>
        <taxon>Hexapoda</taxon>
        <taxon>Insecta</taxon>
        <taxon>Pterygota</taxon>
        <taxon>Neoptera</taxon>
        <taxon>Endopterygota</taxon>
        <taxon>Hymenoptera</taxon>
        <taxon>Apocrita</taxon>
        <taxon>Ichneumonoidea</taxon>
        <taxon>Braconidae</taxon>
        <taxon>Euphorinae</taxon>
        <taxon>Microctonus</taxon>
    </lineage>
</organism>
<feature type="compositionally biased region" description="Basic and acidic residues" evidence="1">
    <location>
        <begin position="1"/>
        <end position="12"/>
    </location>
</feature>
<sequence length="67" mass="7439">MLIRWKSKDKSSSKSSSGSGSGGKKKRKFGREDTKSILVLYGIRKDWIQLPSTLMQGPGLKHGFAQQ</sequence>
<proteinExistence type="predicted"/>
<reference evidence="2" key="1">
    <citation type="journal article" date="2023" name="bioRxiv">
        <title>Scaffold-level genome assemblies of two parasitoid biocontrol wasps reveal the parthenogenesis mechanism and an associated novel virus.</title>
        <authorList>
            <person name="Inwood S."/>
            <person name="Skelly J."/>
            <person name="Guhlin J."/>
            <person name="Harrop T."/>
            <person name="Goldson S."/>
            <person name="Dearden P."/>
        </authorList>
    </citation>
    <scope>NUCLEOTIDE SEQUENCE</scope>
    <source>
        <strain evidence="2">Lincoln</strain>
        <tissue evidence="2">Whole body</tissue>
    </source>
</reference>
<dbReference type="AlphaFoldDB" id="A0AA39FC53"/>
<name>A0AA39FC53_MICHY</name>
<protein>
    <submittedName>
        <fullName evidence="2">Uncharacterized protein</fullName>
    </submittedName>
</protein>
<feature type="non-terminal residue" evidence="2">
    <location>
        <position position="1"/>
    </location>
</feature>
<evidence type="ECO:0000313" key="2">
    <source>
        <dbReference type="EMBL" id="KAK0166684.1"/>
    </source>
</evidence>
<feature type="region of interest" description="Disordered" evidence="1">
    <location>
        <begin position="1"/>
        <end position="30"/>
    </location>
</feature>
<accession>A0AA39FC53</accession>
<gene>
    <name evidence="2" type="ORF">PV327_004176</name>
</gene>
<reference evidence="2" key="2">
    <citation type="submission" date="2023-03" db="EMBL/GenBank/DDBJ databases">
        <authorList>
            <person name="Inwood S.N."/>
            <person name="Skelly J.G."/>
            <person name="Guhlin J."/>
            <person name="Harrop T.W.R."/>
            <person name="Goldson S.G."/>
            <person name="Dearden P.K."/>
        </authorList>
    </citation>
    <scope>NUCLEOTIDE SEQUENCE</scope>
    <source>
        <strain evidence="2">Lincoln</strain>
        <tissue evidence="2">Whole body</tissue>
    </source>
</reference>